<sequence>MLRALKAYFPALILTYILAVVLATASVMDSLRDMGVAVSATVQVQATWHDLLGMTSTYLVLLAVALLVAFVVAAGVIRLVGGGRLLWYSLAGAVAVLVLHITLQLVLHISPVAAARSAMGLAGQCLAGAVGGWFFALLTAPPADRPG</sequence>
<keyword evidence="1" id="KW-0812">Transmembrane</keyword>
<accession>A0A5C9A316</accession>
<dbReference type="RefSeq" id="WP_148068349.1">
    <property type="nucleotide sequence ID" value="NZ_VRZA01000003.1"/>
</dbReference>
<gene>
    <name evidence="2" type="ORF">FV139_10325</name>
</gene>
<dbReference type="Proteomes" id="UP000321039">
    <property type="component" value="Unassembled WGS sequence"/>
</dbReference>
<evidence type="ECO:0000256" key="1">
    <source>
        <dbReference type="SAM" id="Phobius"/>
    </source>
</evidence>
<proteinExistence type="predicted"/>
<protein>
    <submittedName>
        <fullName evidence="2">Uncharacterized protein</fullName>
    </submittedName>
</protein>
<feature type="transmembrane region" description="Helical" evidence="1">
    <location>
        <begin position="121"/>
        <end position="140"/>
    </location>
</feature>
<dbReference type="EMBL" id="VRZA01000003">
    <property type="protein sequence ID" value="TXS94007.1"/>
    <property type="molecule type" value="Genomic_DNA"/>
</dbReference>
<evidence type="ECO:0000313" key="3">
    <source>
        <dbReference type="Proteomes" id="UP000321039"/>
    </source>
</evidence>
<keyword evidence="1" id="KW-1133">Transmembrane helix</keyword>
<keyword evidence="3" id="KW-1185">Reference proteome</keyword>
<dbReference type="AlphaFoldDB" id="A0A5C9A316"/>
<evidence type="ECO:0000313" key="2">
    <source>
        <dbReference type="EMBL" id="TXS94007.1"/>
    </source>
</evidence>
<keyword evidence="1" id="KW-0472">Membrane</keyword>
<feature type="transmembrane region" description="Helical" evidence="1">
    <location>
        <begin position="87"/>
        <end position="109"/>
    </location>
</feature>
<feature type="transmembrane region" description="Helical" evidence="1">
    <location>
        <begin position="7"/>
        <end position="28"/>
    </location>
</feature>
<organism evidence="2 3">
    <name type="scientific">Parahaliea maris</name>
    <dbReference type="NCBI Taxonomy" id="2716870"/>
    <lineage>
        <taxon>Bacteria</taxon>
        <taxon>Pseudomonadati</taxon>
        <taxon>Pseudomonadota</taxon>
        <taxon>Gammaproteobacteria</taxon>
        <taxon>Cellvibrionales</taxon>
        <taxon>Halieaceae</taxon>
        <taxon>Parahaliea</taxon>
    </lineage>
</organism>
<name>A0A5C9A316_9GAMM</name>
<reference evidence="2 3" key="1">
    <citation type="submission" date="2019-08" db="EMBL/GenBank/DDBJ databases">
        <title>Parahaliea maris sp. nov., isolated from the surface seawater.</title>
        <authorList>
            <person name="Liu Y."/>
        </authorList>
    </citation>
    <scope>NUCLEOTIDE SEQUENCE [LARGE SCALE GENOMIC DNA]</scope>
    <source>
        <strain evidence="2 3">HSLHS9</strain>
    </source>
</reference>
<feature type="transmembrane region" description="Helical" evidence="1">
    <location>
        <begin position="58"/>
        <end position="80"/>
    </location>
</feature>
<comment type="caution">
    <text evidence="2">The sequence shown here is derived from an EMBL/GenBank/DDBJ whole genome shotgun (WGS) entry which is preliminary data.</text>
</comment>